<comment type="similarity">
    <text evidence="1">Belongs to the peptidase S9C family.</text>
</comment>
<evidence type="ECO:0000256" key="1">
    <source>
        <dbReference type="ARBA" id="ARBA00010040"/>
    </source>
</evidence>
<dbReference type="InterPro" id="IPR001375">
    <property type="entry name" value="Peptidase_S9_cat"/>
</dbReference>
<dbReference type="InterPro" id="IPR011042">
    <property type="entry name" value="6-blade_b-propeller_TolB-like"/>
</dbReference>
<organism evidence="5 6">
    <name type="scientific">Holdemania filiformis</name>
    <dbReference type="NCBI Taxonomy" id="61171"/>
    <lineage>
        <taxon>Bacteria</taxon>
        <taxon>Bacillati</taxon>
        <taxon>Bacillota</taxon>
        <taxon>Erysipelotrichia</taxon>
        <taxon>Erysipelotrichales</taxon>
        <taxon>Erysipelotrichaceae</taxon>
        <taxon>Holdemania</taxon>
    </lineage>
</organism>
<evidence type="ECO:0000259" key="4">
    <source>
        <dbReference type="Pfam" id="PF00326"/>
    </source>
</evidence>
<keyword evidence="3" id="KW-0378">Hydrolase</keyword>
<gene>
    <name evidence="5" type="ORF">DWY25_08775</name>
</gene>
<evidence type="ECO:0000256" key="3">
    <source>
        <dbReference type="ARBA" id="ARBA00022801"/>
    </source>
</evidence>
<evidence type="ECO:0000313" key="5">
    <source>
        <dbReference type="EMBL" id="RGR74160.1"/>
    </source>
</evidence>
<proteinExistence type="inferred from homology"/>
<dbReference type="Gene3D" id="2.120.10.30">
    <property type="entry name" value="TolB, C-terminal domain"/>
    <property type="match status" value="1"/>
</dbReference>
<dbReference type="SUPFAM" id="SSF82171">
    <property type="entry name" value="DPP6 N-terminal domain-like"/>
    <property type="match status" value="1"/>
</dbReference>
<dbReference type="EMBL" id="QRUP01000009">
    <property type="protein sequence ID" value="RGR74160.1"/>
    <property type="molecule type" value="Genomic_DNA"/>
</dbReference>
<keyword evidence="2" id="KW-0645">Protease</keyword>
<dbReference type="InterPro" id="IPR029058">
    <property type="entry name" value="AB_hydrolase_fold"/>
</dbReference>
<sequence length="682" mass="77548">MAKPIQIDTFKEYQYLSEATLSADGRRCVYVQSQSNAEGTGYEHDLRCWDFDQKRSIALTSGHKERNFLFEDAEHILFPADRTGEDEKAAKQGKTQTTYYRLNLNGGEARKAFTLPWKVTALKPVDGETLAALVLKDLNELQVEGLEGKALDKALAQREEEKDYEVLDELPYWFNGRGFINKKRTWAVLVKPGTDEAQILSPKYMDVRHLEISPDHTKIAIAGPEFDSVNSQTSVLYLIDRASGERRTLVPSGKWSFGHLGWLNDNQLAVTATDYQTWGSSENAKLYTIDIASGAMTLLNGEDLSWGSSVGSDAKLYGGRGWKIVNGEIWTLLTWDNHSELTVFDRQGQRRALTTAEGSVDFFDVQNGRIVMSAMRKMRLQELYELKDGAEVQLTHVNDAVLAESYVAQPEKVSFTNDGVRIDGWVLKPIDFDPVKTYPAVLDIHGGPKAAYGEVFMHEMQYWASQGYFVFFCNPRGSDGRGNEFMDLRGKYGTVDYSDIMTFTDLVLKTYPMIDKHRVAVTGGSYGGFMTNWIIGHTDRFACAASQRSISNWFSKSLTTDIGYYHNMSQMDSTPWENPEKMWGFSPLKYADKAVTPTLFIHSDQDYRCWMAEGLQMFQALKLHNVDARICLFHGENHELSRSGKPIHRIRRLKEITQWFDQYTDHLSVLEPEEETENETEL</sequence>
<dbReference type="PANTHER" id="PTHR42776">
    <property type="entry name" value="SERINE PEPTIDASE S9 FAMILY MEMBER"/>
    <property type="match status" value="1"/>
</dbReference>
<comment type="caution">
    <text evidence="5">The sequence shown here is derived from an EMBL/GenBank/DDBJ whole genome shotgun (WGS) entry which is preliminary data.</text>
</comment>
<dbReference type="Proteomes" id="UP000284178">
    <property type="component" value="Unassembled WGS sequence"/>
</dbReference>
<name>A0A412G128_9FIRM</name>
<feature type="domain" description="Peptidase S9 prolyl oligopeptidase catalytic" evidence="4">
    <location>
        <begin position="456"/>
        <end position="665"/>
    </location>
</feature>
<dbReference type="Gene3D" id="3.40.50.1820">
    <property type="entry name" value="alpha/beta hydrolase"/>
    <property type="match status" value="1"/>
</dbReference>
<dbReference type="GeneID" id="83015496"/>
<dbReference type="Pfam" id="PF00326">
    <property type="entry name" value="Peptidase_S9"/>
    <property type="match status" value="1"/>
</dbReference>
<protein>
    <submittedName>
        <fullName evidence="5">S9 family peptidase</fullName>
    </submittedName>
</protein>
<dbReference type="SUPFAM" id="SSF53474">
    <property type="entry name" value="alpha/beta-Hydrolases"/>
    <property type="match status" value="1"/>
</dbReference>
<dbReference type="GO" id="GO:0006508">
    <property type="term" value="P:proteolysis"/>
    <property type="evidence" value="ECO:0007669"/>
    <property type="project" value="UniProtKB-KW"/>
</dbReference>
<reference evidence="5 6" key="1">
    <citation type="submission" date="2018-08" db="EMBL/GenBank/DDBJ databases">
        <title>A genome reference for cultivated species of the human gut microbiota.</title>
        <authorList>
            <person name="Zou Y."/>
            <person name="Xue W."/>
            <person name="Luo G."/>
        </authorList>
    </citation>
    <scope>NUCLEOTIDE SEQUENCE [LARGE SCALE GENOMIC DNA]</scope>
    <source>
        <strain evidence="5 6">AF24-29</strain>
    </source>
</reference>
<keyword evidence="6" id="KW-1185">Reference proteome</keyword>
<dbReference type="FunFam" id="3.40.50.1820:FF:000028">
    <property type="entry name" value="S9 family peptidase"/>
    <property type="match status" value="1"/>
</dbReference>
<evidence type="ECO:0000313" key="6">
    <source>
        <dbReference type="Proteomes" id="UP000284178"/>
    </source>
</evidence>
<accession>A0A412G128</accession>
<dbReference type="AlphaFoldDB" id="A0A412G128"/>
<dbReference type="GO" id="GO:0004252">
    <property type="term" value="F:serine-type endopeptidase activity"/>
    <property type="evidence" value="ECO:0007669"/>
    <property type="project" value="TreeGrafter"/>
</dbReference>
<dbReference type="PANTHER" id="PTHR42776:SF27">
    <property type="entry name" value="DIPEPTIDYL PEPTIDASE FAMILY MEMBER 6"/>
    <property type="match status" value="1"/>
</dbReference>
<dbReference type="RefSeq" id="WP_117894919.1">
    <property type="nucleotide sequence ID" value="NZ_CABJCV010000009.1"/>
</dbReference>
<evidence type="ECO:0000256" key="2">
    <source>
        <dbReference type="ARBA" id="ARBA00022670"/>
    </source>
</evidence>